<evidence type="ECO:0000313" key="3">
    <source>
        <dbReference type="Proteomes" id="UP000821853"/>
    </source>
</evidence>
<protein>
    <submittedName>
        <fullName evidence="2">Uncharacterized protein</fullName>
    </submittedName>
</protein>
<organism evidence="2 3">
    <name type="scientific">Haemaphysalis longicornis</name>
    <name type="common">Bush tick</name>
    <dbReference type="NCBI Taxonomy" id="44386"/>
    <lineage>
        <taxon>Eukaryota</taxon>
        <taxon>Metazoa</taxon>
        <taxon>Ecdysozoa</taxon>
        <taxon>Arthropoda</taxon>
        <taxon>Chelicerata</taxon>
        <taxon>Arachnida</taxon>
        <taxon>Acari</taxon>
        <taxon>Parasitiformes</taxon>
        <taxon>Ixodida</taxon>
        <taxon>Ixodoidea</taxon>
        <taxon>Ixodidae</taxon>
        <taxon>Haemaphysalinae</taxon>
        <taxon>Haemaphysalis</taxon>
    </lineage>
</organism>
<reference evidence="2 3" key="1">
    <citation type="journal article" date="2020" name="Cell">
        <title>Large-Scale Comparative Analyses of Tick Genomes Elucidate Their Genetic Diversity and Vector Capacities.</title>
        <authorList>
            <consortium name="Tick Genome and Microbiome Consortium (TIGMIC)"/>
            <person name="Jia N."/>
            <person name="Wang J."/>
            <person name="Shi W."/>
            <person name="Du L."/>
            <person name="Sun Y."/>
            <person name="Zhan W."/>
            <person name="Jiang J.F."/>
            <person name="Wang Q."/>
            <person name="Zhang B."/>
            <person name="Ji P."/>
            <person name="Bell-Sakyi L."/>
            <person name="Cui X.M."/>
            <person name="Yuan T.T."/>
            <person name="Jiang B.G."/>
            <person name="Yang W.F."/>
            <person name="Lam T.T."/>
            <person name="Chang Q.C."/>
            <person name="Ding S.J."/>
            <person name="Wang X.J."/>
            <person name="Zhu J.G."/>
            <person name="Ruan X.D."/>
            <person name="Zhao L."/>
            <person name="Wei J.T."/>
            <person name="Ye R.Z."/>
            <person name="Que T.C."/>
            <person name="Du C.H."/>
            <person name="Zhou Y.H."/>
            <person name="Cheng J.X."/>
            <person name="Dai P.F."/>
            <person name="Guo W.B."/>
            <person name="Han X.H."/>
            <person name="Huang E.J."/>
            <person name="Li L.F."/>
            <person name="Wei W."/>
            <person name="Gao Y.C."/>
            <person name="Liu J.Z."/>
            <person name="Shao H.Z."/>
            <person name="Wang X."/>
            <person name="Wang C.C."/>
            <person name="Yang T.C."/>
            <person name="Huo Q.B."/>
            <person name="Li W."/>
            <person name="Chen H.Y."/>
            <person name="Chen S.E."/>
            <person name="Zhou L.G."/>
            <person name="Ni X.B."/>
            <person name="Tian J.H."/>
            <person name="Sheng Y."/>
            <person name="Liu T."/>
            <person name="Pan Y.S."/>
            <person name="Xia L.Y."/>
            <person name="Li J."/>
            <person name="Zhao F."/>
            <person name="Cao W.C."/>
        </authorList>
    </citation>
    <scope>NUCLEOTIDE SEQUENCE [LARGE SCALE GENOMIC DNA]</scope>
    <source>
        <strain evidence="2">HaeL-2018</strain>
    </source>
</reference>
<feature type="region of interest" description="Disordered" evidence="1">
    <location>
        <begin position="193"/>
        <end position="269"/>
    </location>
</feature>
<feature type="compositionally biased region" description="Polar residues" evidence="1">
    <location>
        <begin position="252"/>
        <end position="269"/>
    </location>
</feature>
<accession>A0A9J6FN91</accession>
<proteinExistence type="predicted"/>
<dbReference type="OMA" id="SESHHIV"/>
<keyword evidence="3" id="KW-1185">Reference proteome</keyword>
<dbReference type="OrthoDB" id="10022108at2759"/>
<gene>
    <name evidence="2" type="ORF">HPB48_012466</name>
</gene>
<name>A0A9J6FN91_HAELO</name>
<dbReference type="VEuPathDB" id="VectorBase:HLOH_050626"/>
<evidence type="ECO:0000313" key="2">
    <source>
        <dbReference type="EMBL" id="KAH9364339.1"/>
    </source>
</evidence>
<dbReference type="AlphaFoldDB" id="A0A9J6FN91"/>
<dbReference type="EMBL" id="JABSTR010000002">
    <property type="protein sequence ID" value="KAH9364339.1"/>
    <property type="molecule type" value="Genomic_DNA"/>
</dbReference>
<comment type="caution">
    <text evidence="2">The sequence shown here is derived from an EMBL/GenBank/DDBJ whole genome shotgun (WGS) entry which is preliminary data.</text>
</comment>
<feature type="compositionally biased region" description="Basic residues" evidence="1">
    <location>
        <begin position="211"/>
        <end position="221"/>
    </location>
</feature>
<sequence>MAAAPPSELQHHVAIRTNSASNTVTIETYDAQHAKGVLRLTSIRISPNQAILITAHQNPGKSMCRGVIHQVDPSETVKSLTKALYSESHHIVAAWLMGKRGACLVTFEGTTPPRTVTIRYGSELTKVSTYEARSLACHNCQGLGHKKYIFPHPTTCAISGRQYSVDIQCMDHTPYCRKCQQSGHLRTEAECPTRRRYEERKKERAKDRSSRSRNRRRRRSRSYSWNHGNRFMPVSQTSRSRSRSRSVDAPAASQSDRATASPGSQIVEESTNKKFTYACLLCHDRHNRPPRHIHPL</sequence>
<dbReference type="Proteomes" id="UP000821853">
    <property type="component" value="Chromosome 10"/>
</dbReference>
<evidence type="ECO:0000256" key="1">
    <source>
        <dbReference type="SAM" id="MobiDB-lite"/>
    </source>
</evidence>
<feature type="compositionally biased region" description="Basic and acidic residues" evidence="1">
    <location>
        <begin position="193"/>
        <end position="210"/>
    </location>
</feature>